<dbReference type="RefSeq" id="WP_219004558.1">
    <property type="nucleotide sequence ID" value="NZ_CP079194.1"/>
</dbReference>
<dbReference type="Pfam" id="PF04314">
    <property type="entry name" value="PCuAC"/>
    <property type="match status" value="1"/>
</dbReference>
<organism evidence="2 3">
    <name type="scientific">Gymnodinialimonas ceratoperidinii</name>
    <dbReference type="NCBI Taxonomy" id="2856823"/>
    <lineage>
        <taxon>Bacteria</taxon>
        <taxon>Pseudomonadati</taxon>
        <taxon>Pseudomonadota</taxon>
        <taxon>Alphaproteobacteria</taxon>
        <taxon>Rhodobacterales</taxon>
        <taxon>Paracoccaceae</taxon>
        <taxon>Gymnodinialimonas</taxon>
    </lineage>
</organism>
<dbReference type="InterPro" id="IPR007410">
    <property type="entry name" value="LpqE-like"/>
</dbReference>
<evidence type="ECO:0000256" key="1">
    <source>
        <dbReference type="SAM" id="SignalP"/>
    </source>
</evidence>
<name>A0A8F6YEA4_9RHOB</name>
<dbReference type="KEGG" id="gce:KYE46_07315"/>
<accession>A0A8F6YEA4</accession>
<evidence type="ECO:0000313" key="3">
    <source>
        <dbReference type="Proteomes" id="UP000825009"/>
    </source>
</evidence>
<feature type="chain" id="PRO_5034151715" evidence="1">
    <location>
        <begin position="26"/>
        <end position="155"/>
    </location>
</feature>
<dbReference type="PANTHER" id="PTHR36302">
    <property type="entry name" value="BLR7088 PROTEIN"/>
    <property type="match status" value="1"/>
</dbReference>
<dbReference type="Proteomes" id="UP000825009">
    <property type="component" value="Chromosome"/>
</dbReference>
<gene>
    <name evidence="2" type="ORF">KYE46_07315</name>
</gene>
<reference evidence="2 3" key="1">
    <citation type="submission" date="2021-07" db="EMBL/GenBank/DDBJ databases">
        <title>A novel Jannaschia species isolated from marine dinoflagellate Ceratoperidinium margalefii.</title>
        <authorList>
            <person name="Jiang Y."/>
            <person name="Li Z."/>
        </authorList>
    </citation>
    <scope>NUCLEOTIDE SEQUENCE [LARGE SCALE GENOMIC DNA]</scope>
    <source>
        <strain evidence="2 3">J12C1-MA-4</strain>
    </source>
</reference>
<dbReference type="PANTHER" id="PTHR36302:SF1">
    <property type="entry name" value="COPPER CHAPERONE PCU(A)C"/>
    <property type="match status" value="1"/>
</dbReference>
<proteinExistence type="predicted"/>
<sequence length="155" mass="16104">MKKIVSTGALAVLFSFAGVTTPALADADDIVIDGAWARASIGMNRPGAAYMTIRNTGAEPVTLTGLSTSLAMMPAIHETRTSAEGVSSMTPTDEITIAPGESMALEPGGLHAMLLQLQEPMVEGETLPLTLIFEDGGEATVDVSILGFAARRLED</sequence>
<dbReference type="AlphaFoldDB" id="A0A8F6YEA4"/>
<feature type="signal peptide" evidence="1">
    <location>
        <begin position="1"/>
        <end position="25"/>
    </location>
</feature>
<dbReference type="InterPro" id="IPR058248">
    <property type="entry name" value="Lxx211020-like"/>
</dbReference>
<keyword evidence="3" id="KW-1185">Reference proteome</keyword>
<protein>
    <submittedName>
        <fullName evidence="2">Copper chaperone PCu(A)C</fullName>
    </submittedName>
</protein>
<evidence type="ECO:0000313" key="2">
    <source>
        <dbReference type="EMBL" id="QXT41017.1"/>
    </source>
</evidence>
<dbReference type="EMBL" id="CP079194">
    <property type="protein sequence ID" value="QXT41017.1"/>
    <property type="molecule type" value="Genomic_DNA"/>
</dbReference>
<keyword evidence="1" id="KW-0732">Signal</keyword>